<comment type="caution">
    <text evidence="1">The sequence shown here is derived from an EMBL/GenBank/DDBJ whole genome shotgun (WGS) entry which is preliminary data.</text>
</comment>
<reference evidence="1 2" key="1">
    <citation type="submission" date="2019-12" db="EMBL/GenBank/DDBJ databases">
        <title>Sporaefaciens musculi gen. nov., sp. nov., a novel bacterium isolated from the caecum of an obese mouse.</title>
        <authorList>
            <person name="Rasmussen T.S."/>
            <person name="Streidl T."/>
            <person name="Hitch T.C.A."/>
            <person name="Wortmann E."/>
            <person name="Deptula P."/>
            <person name="Hansen M."/>
            <person name="Nielsen D.S."/>
            <person name="Clavel T."/>
            <person name="Vogensen F.K."/>
        </authorList>
    </citation>
    <scope>NUCLEOTIDE SEQUENCE [LARGE SCALE GENOMIC DNA]</scope>
    <source>
        <strain evidence="1 2">WCA-9-b2</strain>
    </source>
</reference>
<dbReference type="Proteomes" id="UP000460412">
    <property type="component" value="Unassembled WGS sequence"/>
</dbReference>
<dbReference type="Pfam" id="PF08282">
    <property type="entry name" value="Hydrolase_3"/>
    <property type="match status" value="1"/>
</dbReference>
<dbReference type="SUPFAM" id="SSF56784">
    <property type="entry name" value="HAD-like"/>
    <property type="match status" value="1"/>
</dbReference>
<evidence type="ECO:0000313" key="2">
    <source>
        <dbReference type="Proteomes" id="UP000460412"/>
    </source>
</evidence>
<dbReference type="Gene3D" id="3.40.50.1000">
    <property type="entry name" value="HAD superfamily/HAD-like"/>
    <property type="match status" value="1"/>
</dbReference>
<dbReference type="AlphaFoldDB" id="A0A7X3SI41"/>
<evidence type="ECO:0000313" key="1">
    <source>
        <dbReference type="EMBL" id="MXP75055.1"/>
    </source>
</evidence>
<protein>
    <submittedName>
        <fullName evidence="1">HAD-IIB family hydrolase</fullName>
    </submittedName>
</protein>
<dbReference type="InterPro" id="IPR023214">
    <property type="entry name" value="HAD_sf"/>
</dbReference>
<accession>A0A7X3SI41</accession>
<dbReference type="GO" id="GO:0005829">
    <property type="term" value="C:cytosol"/>
    <property type="evidence" value="ECO:0007669"/>
    <property type="project" value="TreeGrafter"/>
</dbReference>
<organism evidence="1 2">
    <name type="scientific">Sporofaciens musculi</name>
    <dbReference type="NCBI Taxonomy" id="2681861"/>
    <lineage>
        <taxon>Bacteria</taxon>
        <taxon>Bacillati</taxon>
        <taxon>Bacillota</taxon>
        <taxon>Clostridia</taxon>
        <taxon>Lachnospirales</taxon>
        <taxon>Lachnospiraceae</taxon>
        <taxon>Sporofaciens</taxon>
    </lineage>
</organism>
<dbReference type="InterPro" id="IPR036412">
    <property type="entry name" value="HAD-like_sf"/>
</dbReference>
<gene>
    <name evidence="1" type="ORF">GN277_06580</name>
</gene>
<dbReference type="Gene3D" id="3.30.1240.10">
    <property type="match status" value="1"/>
</dbReference>
<dbReference type="InterPro" id="IPR006379">
    <property type="entry name" value="HAD-SF_hydro_IIB"/>
</dbReference>
<dbReference type="PANTHER" id="PTHR10000">
    <property type="entry name" value="PHOSPHOSERINE PHOSPHATASE"/>
    <property type="match status" value="1"/>
</dbReference>
<keyword evidence="1" id="KW-0378">Hydrolase</keyword>
<sequence length="258" mass="28975">MENTKRILLFDLDGTLLRNDKTLSEHTLEILSKCRKQGYLIGISTSRSEQNCLGFLRDMKPDILISSGGALIRVKGKMLCSSFSAAETRSFIETARNICGMNCEITVDTLDAHYWNYKTNPTKQDKSWGNSIYTDFKDFKYEALKICVEIPNSNLAQKLCGHFPELDSQRFSDGDWYKFTKSEITKEKAILAVCEACHVDVSEIIAFGDDYADIGMLKMCGIGVAMGNAIQEVKDIADDITLTNEEDGVAVYLEKRII</sequence>
<keyword evidence="2" id="KW-1185">Reference proteome</keyword>
<name>A0A7X3SI41_9FIRM</name>
<dbReference type="PANTHER" id="PTHR10000:SF23">
    <property type="entry name" value="5-AMINO-6-(5-PHOSPHO-D-RIBITYLAMINO)URACIL PHOSPHATASE YITU"/>
    <property type="match status" value="1"/>
</dbReference>
<dbReference type="GO" id="GO:0000287">
    <property type="term" value="F:magnesium ion binding"/>
    <property type="evidence" value="ECO:0007669"/>
    <property type="project" value="TreeGrafter"/>
</dbReference>
<dbReference type="NCBIfam" id="TIGR01484">
    <property type="entry name" value="HAD-SF-IIB"/>
    <property type="match status" value="1"/>
</dbReference>
<dbReference type="EMBL" id="WUQX01000001">
    <property type="protein sequence ID" value="MXP75055.1"/>
    <property type="molecule type" value="Genomic_DNA"/>
</dbReference>
<proteinExistence type="predicted"/>
<dbReference type="GO" id="GO:0016791">
    <property type="term" value="F:phosphatase activity"/>
    <property type="evidence" value="ECO:0007669"/>
    <property type="project" value="TreeGrafter"/>
</dbReference>